<dbReference type="InterPro" id="IPR001647">
    <property type="entry name" value="HTH_TetR"/>
</dbReference>
<dbReference type="PROSITE" id="PS50977">
    <property type="entry name" value="HTH_TETR_2"/>
    <property type="match status" value="1"/>
</dbReference>
<keyword evidence="3" id="KW-0804">Transcription</keyword>
<dbReference type="GeneID" id="45117933"/>
<dbReference type="PRINTS" id="PR00455">
    <property type="entry name" value="HTHTETR"/>
</dbReference>
<dbReference type="InterPro" id="IPR009057">
    <property type="entry name" value="Homeodomain-like_sf"/>
</dbReference>
<keyword evidence="8" id="KW-1185">Reference proteome</keyword>
<feature type="DNA-binding region" description="H-T-H motif" evidence="4">
    <location>
        <begin position="52"/>
        <end position="71"/>
    </location>
</feature>
<proteinExistence type="predicted"/>
<evidence type="ECO:0000256" key="3">
    <source>
        <dbReference type="ARBA" id="ARBA00023163"/>
    </source>
</evidence>
<dbReference type="KEGG" id="bte:BTH_II0441"/>
<dbReference type="EMBL" id="CP000085">
    <property type="protein sequence ID" value="ABC34420.1"/>
    <property type="molecule type" value="Genomic_DNA"/>
</dbReference>
<sequence length="233" mass="24854">MRNRNGNGQAATARREAPARPPRCRLPAGIRISQILDAALAEFSASGFAGARIDDIAARAGMSKGGVYTHFGSKDEIFEALLERALRPPLPAASSAAGSTRAVPAPPASAPAFESLAAIVDLLAGDLYTWSTSEPVIAMLRLLISESRRAPHAVERWRKHVEHALAAAVGRLVRQGVDAGELRDGIAARTPLLLVAPLTQACLRQALRAAPATRREVAASRRDYARFIEELLT</sequence>
<protein>
    <submittedName>
        <fullName evidence="7">Transcriptional regulator, TetR family</fullName>
    </submittedName>
</protein>
<evidence type="ECO:0000256" key="5">
    <source>
        <dbReference type="SAM" id="MobiDB-lite"/>
    </source>
</evidence>
<feature type="domain" description="HTH tetR-type" evidence="6">
    <location>
        <begin position="29"/>
        <end position="89"/>
    </location>
</feature>
<dbReference type="SUPFAM" id="SSF46689">
    <property type="entry name" value="Homeodomain-like"/>
    <property type="match status" value="1"/>
</dbReference>
<dbReference type="Pfam" id="PF14246">
    <property type="entry name" value="TetR_C_7"/>
    <property type="match status" value="1"/>
</dbReference>
<evidence type="ECO:0000313" key="8">
    <source>
        <dbReference type="Proteomes" id="UP000001930"/>
    </source>
</evidence>
<dbReference type="Proteomes" id="UP000001930">
    <property type="component" value="Chromosome II"/>
</dbReference>
<keyword evidence="2 4" id="KW-0238">DNA-binding</keyword>
<dbReference type="GO" id="GO:0003700">
    <property type="term" value="F:DNA-binding transcription factor activity"/>
    <property type="evidence" value="ECO:0007669"/>
    <property type="project" value="TreeGrafter"/>
</dbReference>
<dbReference type="InterPro" id="IPR039536">
    <property type="entry name" value="TetR_C_Proteobacteria"/>
</dbReference>
<evidence type="ECO:0000256" key="2">
    <source>
        <dbReference type="ARBA" id="ARBA00023125"/>
    </source>
</evidence>
<dbReference type="HOGENOM" id="CLU_069356_27_2_4"/>
<dbReference type="RefSeq" id="WP_009895393.1">
    <property type="nucleotide sequence ID" value="NC_007650.1"/>
</dbReference>
<dbReference type="PANTHER" id="PTHR30055">
    <property type="entry name" value="HTH-TYPE TRANSCRIPTIONAL REGULATOR RUTR"/>
    <property type="match status" value="1"/>
</dbReference>
<name>Q2T858_BURTA</name>
<feature type="region of interest" description="Disordered" evidence="5">
    <location>
        <begin position="1"/>
        <end position="24"/>
    </location>
</feature>
<dbReference type="Pfam" id="PF00440">
    <property type="entry name" value="TetR_N"/>
    <property type="match status" value="1"/>
</dbReference>
<keyword evidence="1" id="KW-0805">Transcription regulation</keyword>
<dbReference type="Gene3D" id="1.10.357.10">
    <property type="entry name" value="Tetracycline Repressor, domain 2"/>
    <property type="match status" value="1"/>
</dbReference>
<dbReference type="GO" id="GO:0000976">
    <property type="term" value="F:transcription cis-regulatory region binding"/>
    <property type="evidence" value="ECO:0007669"/>
    <property type="project" value="TreeGrafter"/>
</dbReference>
<organism evidence="7 8">
    <name type="scientific">Burkholderia thailandensis (strain ATCC 700388 / DSM 13276 / CCUG 48851 / CIP 106301 / E264)</name>
    <dbReference type="NCBI Taxonomy" id="271848"/>
    <lineage>
        <taxon>Bacteria</taxon>
        <taxon>Pseudomonadati</taxon>
        <taxon>Pseudomonadota</taxon>
        <taxon>Betaproteobacteria</taxon>
        <taxon>Burkholderiales</taxon>
        <taxon>Burkholderiaceae</taxon>
        <taxon>Burkholderia</taxon>
        <taxon>pseudomallei group</taxon>
    </lineage>
</organism>
<evidence type="ECO:0000256" key="1">
    <source>
        <dbReference type="ARBA" id="ARBA00023015"/>
    </source>
</evidence>
<dbReference type="AlphaFoldDB" id="Q2T858"/>
<accession>Q2T858</accession>
<evidence type="ECO:0000313" key="7">
    <source>
        <dbReference type="EMBL" id="ABC34420.1"/>
    </source>
</evidence>
<dbReference type="SUPFAM" id="SSF48498">
    <property type="entry name" value="Tetracyclin repressor-like, C-terminal domain"/>
    <property type="match status" value="1"/>
</dbReference>
<dbReference type="InterPro" id="IPR036271">
    <property type="entry name" value="Tet_transcr_reg_TetR-rel_C_sf"/>
</dbReference>
<evidence type="ECO:0000256" key="4">
    <source>
        <dbReference type="PROSITE-ProRule" id="PRU00335"/>
    </source>
</evidence>
<dbReference type="FunFam" id="1.10.10.60:FF:000141">
    <property type="entry name" value="TetR family transcriptional regulator"/>
    <property type="match status" value="1"/>
</dbReference>
<dbReference type="PANTHER" id="PTHR30055:SF234">
    <property type="entry name" value="HTH-TYPE TRANSCRIPTIONAL REGULATOR BETI"/>
    <property type="match status" value="1"/>
</dbReference>
<gene>
    <name evidence="7" type="ordered locus">BTH_II0441</name>
</gene>
<dbReference type="InterPro" id="IPR050109">
    <property type="entry name" value="HTH-type_TetR-like_transc_reg"/>
</dbReference>
<reference evidence="7 8" key="1">
    <citation type="journal article" date="2005" name="BMC Genomics">
        <title>Bacterial genome adaptation to niches: divergence of the potential virulence genes in three Burkholderia species of different survival strategies.</title>
        <authorList>
            <person name="Kim H.S."/>
            <person name="Schell M.A."/>
            <person name="Yu Y."/>
            <person name="Ulrich R.L."/>
            <person name="Sarria S.H."/>
            <person name="Nierman W.C."/>
            <person name="DeShazer D."/>
        </authorList>
    </citation>
    <scope>NUCLEOTIDE SEQUENCE [LARGE SCALE GENOMIC DNA]</scope>
    <source>
        <strain evidence="8">ATCC 700388 / DSM 13276 / CCUG 48851 / CIP 106301 / E264</strain>
    </source>
</reference>
<evidence type="ECO:0000259" key="6">
    <source>
        <dbReference type="PROSITE" id="PS50977"/>
    </source>
</evidence>